<gene>
    <name evidence="1" type="ORF">KFK09_001448</name>
</gene>
<sequence>MDSSCSVSLARKTLIWCGPEVFGSFKEDPFRSDSLDIGAAVDNNQNSKRKLHQASSSGTSRNYKSQAAVNLINSSPNASRSDLVSSIILHFQDLYNPAPRSLTNMDIFPIGFTLPDHLVTSLTQQVSEAEIRKAIFSSSSSSALGPDGYNFHFYKSGWHIIGPLVIKVVSPFFSKGYIPNGVKATALALIPKHNTIVDRLEARKIVVW</sequence>
<dbReference type="AlphaFoldDB" id="A0A8T3C867"/>
<reference evidence="1" key="1">
    <citation type="journal article" date="2022" name="Front. Genet.">
        <title>Chromosome-Scale Assembly of the Dendrobium nobile Genome Provides Insights Into the Molecular Mechanism of the Biosynthesis of the Medicinal Active Ingredient of Dendrobium.</title>
        <authorList>
            <person name="Xu Q."/>
            <person name="Niu S.-C."/>
            <person name="Li K.-L."/>
            <person name="Zheng P.-J."/>
            <person name="Zhang X.-J."/>
            <person name="Jia Y."/>
            <person name="Liu Y."/>
            <person name="Niu Y.-X."/>
            <person name="Yu L.-H."/>
            <person name="Chen D.-F."/>
            <person name="Zhang G.-Q."/>
        </authorList>
    </citation>
    <scope>NUCLEOTIDE SEQUENCE</scope>
    <source>
        <tissue evidence="1">Leaf</tissue>
    </source>
</reference>
<dbReference type="SMR" id="A0A8T3C867"/>
<evidence type="ECO:0000313" key="2">
    <source>
        <dbReference type="Proteomes" id="UP000829196"/>
    </source>
</evidence>
<dbReference type="EMBL" id="JAGYWB010000002">
    <property type="protein sequence ID" value="KAI0528904.1"/>
    <property type="molecule type" value="Genomic_DNA"/>
</dbReference>
<dbReference type="OrthoDB" id="1938551at2759"/>
<comment type="caution">
    <text evidence="1">The sequence shown here is derived from an EMBL/GenBank/DDBJ whole genome shotgun (WGS) entry which is preliminary data.</text>
</comment>
<accession>A0A8T3C867</accession>
<keyword evidence="2" id="KW-1185">Reference proteome</keyword>
<name>A0A8T3C867_DENNO</name>
<protein>
    <submittedName>
        <fullName evidence="1">Uncharacterized protein</fullName>
    </submittedName>
</protein>
<dbReference type="Proteomes" id="UP000829196">
    <property type="component" value="Unassembled WGS sequence"/>
</dbReference>
<organism evidence="1 2">
    <name type="scientific">Dendrobium nobile</name>
    <name type="common">Orchid</name>
    <dbReference type="NCBI Taxonomy" id="94219"/>
    <lineage>
        <taxon>Eukaryota</taxon>
        <taxon>Viridiplantae</taxon>
        <taxon>Streptophyta</taxon>
        <taxon>Embryophyta</taxon>
        <taxon>Tracheophyta</taxon>
        <taxon>Spermatophyta</taxon>
        <taxon>Magnoliopsida</taxon>
        <taxon>Liliopsida</taxon>
        <taxon>Asparagales</taxon>
        <taxon>Orchidaceae</taxon>
        <taxon>Epidendroideae</taxon>
        <taxon>Malaxideae</taxon>
        <taxon>Dendrobiinae</taxon>
        <taxon>Dendrobium</taxon>
    </lineage>
</organism>
<evidence type="ECO:0000313" key="1">
    <source>
        <dbReference type="EMBL" id="KAI0528904.1"/>
    </source>
</evidence>
<proteinExistence type="predicted"/>